<proteinExistence type="predicted"/>
<feature type="region of interest" description="Disordered" evidence="1">
    <location>
        <begin position="67"/>
        <end position="103"/>
    </location>
</feature>
<evidence type="ECO:0000313" key="2">
    <source>
        <dbReference type="EMBL" id="QHT93585.1"/>
    </source>
</evidence>
<evidence type="ECO:0000256" key="1">
    <source>
        <dbReference type="SAM" id="MobiDB-lite"/>
    </source>
</evidence>
<accession>A0A6C0IM62</accession>
<feature type="compositionally biased region" description="Basic and acidic residues" evidence="1">
    <location>
        <begin position="108"/>
        <end position="121"/>
    </location>
</feature>
<dbReference type="EMBL" id="MN740208">
    <property type="protein sequence ID" value="QHT93585.1"/>
    <property type="molecule type" value="Genomic_DNA"/>
</dbReference>
<feature type="region of interest" description="Disordered" evidence="1">
    <location>
        <begin position="140"/>
        <end position="192"/>
    </location>
</feature>
<dbReference type="AlphaFoldDB" id="A0A6C0IM62"/>
<feature type="region of interest" description="Disordered" evidence="1">
    <location>
        <begin position="108"/>
        <end position="127"/>
    </location>
</feature>
<name>A0A6C0IM62_9ZZZZ</name>
<sequence length="192" mass="23132">MDKSKSKKIQFIDLNDYEEDLPLPLDEHEVGLPSAELHPKELPSPFVLSKEEEEKLIQEEIDAKKRREEHYINNPKYRKSPIPEDLLPDHKRRTPTPTMEMIKKDFDERRKEDRWGQEQKGGHHPFIIPLILLSGKYSMKRNEKNRETRKRKVKNMLKQIKKKNRSRFTKSKGKKTKKVRKGRKRNTRRTRK</sequence>
<organism evidence="2">
    <name type="scientific">viral metagenome</name>
    <dbReference type="NCBI Taxonomy" id="1070528"/>
    <lineage>
        <taxon>unclassified sequences</taxon>
        <taxon>metagenomes</taxon>
        <taxon>organismal metagenomes</taxon>
    </lineage>
</organism>
<reference evidence="2" key="1">
    <citation type="journal article" date="2020" name="Nature">
        <title>Giant virus diversity and host interactions through global metagenomics.</title>
        <authorList>
            <person name="Schulz F."/>
            <person name="Roux S."/>
            <person name="Paez-Espino D."/>
            <person name="Jungbluth S."/>
            <person name="Walsh D.A."/>
            <person name="Denef V.J."/>
            <person name="McMahon K.D."/>
            <person name="Konstantinidis K.T."/>
            <person name="Eloe-Fadrosh E.A."/>
            <person name="Kyrpides N.C."/>
            <person name="Woyke T."/>
        </authorList>
    </citation>
    <scope>NUCLEOTIDE SEQUENCE</scope>
    <source>
        <strain evidence="2">GVMAG-M-3300024252-29</strain>
    </source>
</reference>
<feature type="compositionally biased region" description="Basic residues" evidence="1">
    <location>
        <begin position="147"/>
        <end position="192"/>
    </location>
</feature>
<protein>
    <submittedName>
        <fullName evidence="2">Uncharacterized protein</fullName>
    </submittedName>
</protein>